<dbReference type="PANTHER" id="PTHR10039:SF15">
    <property type="entry name" value="NACHT DOMAIN-CONTAINING PROTEIN"/>
    <property type="match status" value="1"/>
</dbReference>
<keyword evidence="4" id="KW-1185">Reference proteome</keyword>
<dbReference type="InterPro" id="IPR056884">
    <property type="entry name" value="NPHP3-like_N"/>
</dbReference>
<evidence type="ECO:0000313" key="4">
    <source>
        <dbReference type="Proteomes" id="UP000298030"/>
    </source>
</evidence>
<evidence type="ECO:0000256" key="1">
    <source>
        <dbReference type="ARBA" id="ARBA00022737"/>
    </source>
</evidence>
<dbReference type="Pfam" id="PF24883">
    <property type="entry name" value="NPHP3_N"/>
    <property type="match status" value="1"/>
</dbReference>
<organism evidence="3 4">
    <name type="scientific">Coprinellus micaceus</name>
    <name type="common">Glistening ink-cap mushroom</name>
    <name type="synonym">Coprinus micaceus</name>
    <dbReference type="NCBI Taxonomy" id="71717"/>
    <lineage>
        <taxon>Eukaryota</taxon>
        <taxon>Fungi</taxon>
        <taxon>Dikarya</taxon>
        <taxon>Basidiomycota</taxon>
        <taxon>Agaricomycotina</taxon>
        <taxon>Agaricomycetes</taxon>
        <taxon>Agaricomycetidae</taxon>
        <taxon>Agaricales</taxon>
        <taxon>Agaricineae</taxon>
        <taxon>Psathyrellaceae</taxon>
        <taxon>Coprinellus</taxon>
    </lineage>
</organism>
<dbReference type="PROSITE" id="PS50837">
    <property type="entry name" value="NACHT"/>
    <property type="match status" value="1"/>
</dbReference>
<name>A0A4Y7SFS7_COPMI</name>
<dbReference type="EMBL" id="QPFP01000161">
    <property type="protein sequence ID" value="TEB19978.1"/>
    <property type="molecule type" value="Genomic_DNA"/>
</dbReference>
<evidence type="ECO:0000313" key="3">
    <source>
        <dbReference type="EMBL" id="TEB19978.1"/>
    </source>
</evidence>
<keyword evidence="1" id="KW-0677">Repeat</keyword>
<dbReference type="OrthoDB" id="163438at2759"/>
<accession>A0A4Y7SFS7</accession>
<dbReference type="STRING" id="71717.A0A4Y7SFS7"/>
<dbReference type="InterPro" id="IPR007111">
    <property type="entry name" value="NACHT_NTPase"/>
</dbReference>
<sequence>MANTPHYHESTLKASGRDFADYSTTNISNSTTFVSTSGNDPFRDLLNNTAVAAMHNSADRCDAPKCHPETRVAIQEQILGWAGYGGEEPAEQQILWLSGPAGAGKTAIMGTIADTLKKGGKLAASFFFSSFSKSEERRVKDFFITTIVYQLTQHEGLESLKLAILYSIQNDPAIFKKRLKEQAEALILKPLRQAALGPGSLPEVVVVDGLDECGAIVHDDLTRLERSSAQSLREADQVEILAILHRQEPAIERSFSRLEPQASNIFLDDKYNPGADITLFLHAKFAQIRSRYSRISPTWPGEAAIQQLVLNASGQFIYGATRQLEIVLNTDLTDSSNPLELLDILYAQVVKSSPKPSEALKWLKAYRMSDVGNFGPTTAWFWCRLCELSEGEADFLLENLSALLRLPNLDDPYDASIVFYHKSFQDFLSDPCRYKSRFPELSDKMVEDWIVQRFDFALRSVDGAPQVRLKDPYFHNVFRAIIPSYWRAAAVRTRDGKNIVQKIEEACAMIDKEPTLELPASGGLETDVVILLMGTTGCGMSTLVNRLLGWKAAAVSGTLTSCTSKAQAYVARRAPMCYPKVNELLNGRRIVLLDTPGDDPEPYSPGANLSIVLSTVQWLESINPSNMLLNYCGPDALNHIFIVTTKWDQARDLVFDKALAKETPPRYTPLSTMVAGGATVLHLRPGHPTNSNVEQGLKSINAQDPWEIIYTILNNMESRGGGLKPILIQDELVNKNLPLRETTVGRALLPDVAASRPPPLHKQLGMWTRRALGIKTRKCLSSYLCHR</sequence>
<feature type="domain" description="NACHT" evidence="2">
    <location>
        <begin position="93"/>
        <end position="212"/>
    </location>
</feature>
<comment type="caution">
    <text evidence="3">The sequence shown here is derived from an EMBL/GenBank/DDBJ whole genome shotgun (WGS) entry which is preliminary data.</text>
</comment>
<dbReference type="Proteomes" id="UP000298030">
    <property type="component" value="Unassembled WGS sequence"/>
</dbReference>
<dbReference type="InterPro" id="IPR027417">
    <property type="entry name" value="P-loop_NTPase"/>
</dbReference>
<dbReference type="SUPFAM" id="SSF52540">
    <property type="entry name" value="P-loop containing nucleoside triphosphate hydrolases"/>
    <property type="match status" value="2"/>
</dbReference>
<reference evidence="3 4" key="1">
    <citation type="journal article" date="2019" name="Nat. Ecol. Evol.">
        <title>Megaphylogeny resolves global patterns of mushroom evolution.</title>
        <authorList>
            <person name="Varga T."/>
            <person name="Krizsan K."/>
            <person name="Foldi C."/>
            <person name="Dima B."/>
            <person name="Sanchez-Garcia M."/>
            <person name="Sanchez-Ramirez S."/>
            <person name="Szollosi G.J."/>
            <person name="Szarkandi J.G."/>
            <person name="Papp V."/>
            <person name="Albert L."/>
            <person name="Andreopoulos W."/>
            <person name="Angelini C."/>
            <person name="Antonin V."/>
            <person name="Barry K.W."/>
            <person name="Bougher N.L."/>
            <person name="Buchanan P."/>
            <person name="Buyck B."/>
            <person name="Bense V."/>
            <person name="Catcheside P."/>
            <person name="Chovatia M."/>
            <person name="Cooper J."/>
            <person name="Damon W."/>
            <person name="Desjardin D."/>
            <person name="Finy P."/>
            <person name="Geml J."/>
            <person name="Haridas S."/>
            <person name="Hughes K."/>
            <person name="Justo A."/>
            <person name="Karasinski D."/>
            <person name="Kautmanova I."/>
            <person name="Kiss B."/>
            <person name="Kocsube S."/>
            <person name="Kotiranta H."/>
            <person name="LaButti K.M."/>
            <person name="Lechner B.E."/>
            <person name="Liimatainen K."/>
            <person name="Lipzen A."/>
            <person name="Lukacs Z."/>
            <person name="Mihaltcheva S."/>
            <person name="Morgado L.N."/>
            <person name="Niskanen T."/>
            <person name="Noordeloos M.E."/>
            <person name="Ohm R.A."/>
            <person name="Ortiz-Santana B."/>
            <person name="Ovrebo C."/>
            <person name="Racz N."/>
            <person name="Riley R."/>
            <person name="Savchenko A."/>
            <person name="Shiryaev A."/>
            <person name="Soop K."/>
            <person name="Spirin V."/>
            <person name="Szebenyi C."/>
            <person name="Tomsovsky M."/>
            <person name="Tulloss R.E."/>
            <person name="Uehling J."/>
            <person name="Grigoriev I.V."/>
            <person name="Vagvolgyi C."/>
            <person name="Papp T."/>
            <person name="Martin F.M."/>
            <person name="Miettinen O."/>
            <person name="Hibbett D.S."/>
            <person name="Nagy L.G."/>
        </authorList>
    </citation>
    <scope>NUCLEOTIDE SEQUENCE [LARGE SCALE GENOMIC DNA]</scope>
    <source>
        <strain evidence="3 4">FP101781</strain>
    </source>
</reference>
<gene>
    <name evidence="3" type="ORF">FA13DRAFT_1801522</name>
</gene>
<dbReference type="PANTHER" id="PTHR10039">
    <property type="entry name" value="AMELOGENIN"/>
    <property type="match status" value="1"/>
</dbReference>
<proteinExistence type="predicted"/>
<evidence type="ECO:0000259" key="2">
    <source>
        <dbReference type="PROSITE" id="PS50837"/>
    </source>
</evidence>
<protein>
    <recommendedName>
        <fullName evidence="2">NACHT domain-containing protein</fullName>
    </recommendedName>
</protein>
<dbReference type="AlphaFoldDB" id="A0A4Y7SFS7"/>
<dbReference type="Gene3D" id="3.40.50.300">
    <property type="entry name" value="P-loop containing nucleotide triphosphate hydrolases"/>
    <property type="match status" value="2"/>
</dbReference>